<dbReference type="SUPFAM" id="SSF54523">
    <property type="entry name" value="Pili subunits"/>
    <property type="match status" value="1"/>
</dbReference>
<evidence type="ECO:0000259" key="2">
    <source>
        <dbReference type="Pfam" id="PF07596"/>
    </source>
</evidence>
<dbReference type="InterPro" id="IPR012902">
    <property type="entry name" value="N_methyl_site"/>
</dbReference>
<gene>
    <name evidence="3" type="ORF">EC9_11020</name>
</gene>
<evidence type="ECO:0000256" key="1">
    <source>
        <dbReference type="SAM" id="Phobius"/>
    </source>
</evidence>
<keyword evidence="1" id="KW-0812">Transmembrane</keyword>
<feature type="domain" description="DUF1559" evidence="2">
    <location>
        <begin position="42"/>
        <end position="291"/>
    </location>
</feature>
<protein>
    <submittedName>
        <fullName evidence="3">Putative major pilin subunit</fullName>
    </submittedName>
</protein>
<evidence type="ECO:0000313" key="3">
    <source>
        <dbReference type="EMBL" id="QDS86927.1"/>
    </source>
</evidence>
<dbReference type="Proteomes" id="UP000319557">
    <property type="component" value="Chromosome"/>
</dbReference>
<dbReference type="InterPro" id="IPR027558">
    <property type="entry name" value="Pre_pil_HX9DG_C"/>
</dbReference>
<dbReference type="PROSITE" id="PS00409">
    <property type="entry name" value="PROKAR_NTER_METHYL"/>
    <property type="match status" value="1"/>
</dbReference>
<keyword evidence="4" id="KW-1185">Reference proteome</keyword>
<dbReference type="Pfam" id="PF07596">
    <property type="entry name" value="SBP_bac_10"/>
    <property type="match status" value="1"/>
</dbReference>
<keyword evidence="1" id="KW-1133">Transmembrane helix</keyword>
<dbReference type="PANTHER" id="PTHR30093:SF2">
    <property type="entry name" value="TYPE II SECRETION SYSTEM PROTEIN H"/>
    <property type="match status" value="1"/>
</dbReference>
<dbReference type="NCBIfam" id="TIGR02532">
    <property type="entry name" value="IV_pilin_GFxxxE"/>
    <property type="match status" value="1"/>
</dbReference>
<proteinExistence type="predicted"/>
<dbReference type="Gene3D" id="3.30.700.10">
    <property type="entry name" value="Glycoprotein, Type 4 Pilin"/>
    <property type="match status" value="1"/>
</dbReference>
<dbReference type="PANTHER" id="PTHR30093">
    <property type="entry name" value="GENERAL SECRETION PATHWAY PROTEIN G"/>
    <property type="match status" value="1"/>
</dbReference>
<dbReference type="AlphaFoldDB" id="A0A517LWC9"/>
<dbReference type="OrthoDB" id="210622at2"/>
<evidence type="ECO:0000313" key="4">
    <source>
        <dbReference type="Proteomes" id="UP000319557"/>
    </source>
</evidence>
<organism evidence="3 4">
    <name type="scientific">Rosistilla ulvae</name>
    <dbReference type="NCBI Taxonomy" id="1930277"/>
    <lineage>
        <taxon>Bacteria</taxon>
        <taxon>Pseudomonadati</taxon>
        <taxon>Planctomycetota</taxon>
        <taxon>Planctomycetia</taxon>
        <taxon>Pirellulales</taxon>
        <taxon>Pirellulaceae</taxon>
        <taxon>Rosistilla</taxon>
    </lineage>
</organism>
<feature type="transmembrane region" description="Helical" evidence="1">
    <location>
        <begin position="20"/>
        <end position="41"/>
    </location>
</feature>
<dbReference type="InterPro" id="IPR045584">
    <property type="entry name" value="Pilin-like"/>
</dbReference>
<name>A0A517LWC9_9BACT</name>
<accession>A0A517LWC9</accession>
<dbReference type="InterPro" id="IPR011453">
    <property type="entry name" value="DUF1559"/>
</dbReference>
<reference evidence="3 4" key="1">
    <citation type="submission" date="2019-02" db="EMBL/GenBank/DDBJ databases">
        <title>Deep-cultivation of Planctomycetes and their phenomic and genomic characterization uncovers novel biology.</title>
        <authorList>
            <person name="Wiegand S."/>
            <person name="Jogler M."/>
            <person name="Boedeker C."/>
            <person name="Pinto D."/>
            <person name="Vollmers J."/>
            <person name="Rivas-Marin E."/>
            <person name="Kohn T."/>
            <person name="Peeters S.H."/>
            <person name="Heuer A."/>
            <person name="Rast P."/>
            <person name="Oberbeckmann S."/>
            <person name="Bunk B."/>
            <person name="Jeske O."/>
            <person name="Meyerdierks A."/>
            <person name="Storesund J.E."/>
            <person name="Kallscheuer N."/>
            <person name="Luecker S."/>
            <person name="Lage O.M."/>
            <person name="Pohl T."/>
            <person name="Merkel B.J."/>
            <person name="Hornburger P."/>
            <person name="Mueller R.-W."/>
            <person name="Bruemmer F."/>
            <person name="Labrenz M."/>
            <person name="Spormann A.M."/>
            <person name="Op den Camp H."/>
            <person name="Overmann J."/>
            <person name="Amann R."/>
            <person name="Jetten M.S.M."/>
            <person name="Mascher T."/>
            <person name="Medema M.H."/>
            <person name="Devos D.P."/>
            <person name="Kaster A.-K."/>
            <person name="Ovreas L."/>
            <person name="Rohde M."/>
            <person name="Galperin M.Y."/>
            <person name="Jogler C."/>
        </authorList>
    </citation>
    <scope>NUCLEOTIDE SEQUENCE [LARGE SCALE GENOMIC DNA]</scope>
    <source>
        <strain evidence="3 4">EC9</strain>
    </source>
</reference>
<dbReference type="Pfam" id="PF07963">
    <property type="entry name" value="N_methyl"/>
    <property type="match status" value="1"/>
</dbReference>
<dbReference type="EMBL" id="CP036261">
    <property type="protein sequence ID" value="QDS86927.1"/>
    <property type="molecule type" value="Genomic_DNA"/>
</dbReference>
<sequence>MTTCKRVPCSCPSQRRGFTLVELLVVIAIIGILVGLLLPAVQAAREAARRMSCTNNLKQIGLALHNYHDTYQKLPPGLIDHSSSQSSAKAGWGWSVFILPAIEQSPLFDALEVNTKSLDEHRGSTTETVTTVQTTTPLSVFECPSDPGPSINTKRGGHAKTNYVGVFGSGFSTSSAGGGYHDSNAKSSQFNGLFAGNSKVRFRDILDGLSNTFAVGEVESLNKNAGVWVGNYGPNRWGGVYFDARIGTLINATSGTNPSWASTANFSSFHPGGAHFVKADGSVGFITENIDGRTYENLASRNDGKVIGEY</sequence>
<dbReference type="KEGG" id="ruv:EC9_11020"/>
<dbReference type="NCBIfam" id="TIGR04294">
    <property type="entry name" value="pre_pil_HX9DG"/>
    <property type="match status" value="1"/>
</dbReference>
<keyword evidence="1" id="KW-0472">Membrane</keyword>